<gene>
    <name evidence="1" type="ORF">H6G24_13805</name>
</gene>
<dbReference type="PANTHER" id="PTHR35690:SF1">
    <property type="entry name" value="OS01G0363500 PROTEIN"/>
    <property type="match status" value="1"/>
</dbReference>
<evidence type="ECO:0000313" key="1">
    <source>
        <dbReference type="EMBL" id="MBD2196561.1"/>
    </source>
</evidence>
<protein>
    <recommendedName>
        <fullName evidence="3">Plastid lipid-associated protein/fibrillin conserved domain-containing protein</fullName>
    </recommendedName>
</protein>
<accession>A0ABR8A9G2</accession>
<dbReference type="EMBL" id="JACJQH010000019">
    <property type="protein sequence ID" value="MBD2196561.1"/>
    <property type="molecule type" value="Genomic_DNA"/>
</dbReference>
<keyword evidence="2" id="KW-1185">Reference proteome</keyword>
<evidence type="ECO:0008006" key="3">
    <source>
        <dbReference type="Google" id="ProtNLM"/>
    </source>
</evidence>
<dbReference type="Proteomes" id="UP000658514">
    <property type="component" value="Unassembled WGS sequence"/>
</dbReference>
<comment type="caution">
    <text evidence="1">The sequence shown here is derived from an EMBL/GenBank/DDBJ whole genome shotgun (WGS) entry which is preliminary data.</text>
</comment>
<proteinExistence type="predicted"/>
<name>A0ABR8A9G2_9CYAN</name>
<dbReference type="RefSeq" id="WP_190547250.1">
    <property type="nucleotide sequence ID" value="NZ_CAWPNO010000050.1"/>
</dbReference>
<reference evidence="1 2" key="1">
    <citation type="journal article" date="2020" name="ISME J.">
        <title>Comparative genomics reveals insights into cyanobacterial evolution and habitat adaptation.</title>
        <authorList>
            <person name="Chen M.Y."/>
            <person name="Teng W.K."/>
            <person name="Zhao L."/>
            <person name="Hu C.X."/>
            <person name="Zhou Y.K."/>
            <person name="Han B.P."/>
            <person name="Song L.R."/>
            <person name="Shu W.S."/>
        </authorList>
    </citation>
    <scope>NUCLEOTIDE SEQUENCE [LARGE SCALE GENOMIC DNA]</scope>
    <source>
        <strain evidence="1 2">FACHB-288</strain>
    </source>
</reference>
<organism evidence="1 2">
    <name type="scientific">Calothrix parietina FACHB-288</name>
    <dbReference type="NCBI Taxonomy" id="2692896"/>
    <lineage>
        <taxon>Bacteria</taxon>
        <taxon>Bacillati</taxon>
        <taxon>Cyanobacteriota</taxon>
        <taxon>Cyanophyceae</taxon>
        <taxon>Nostocales</taxon>
        <taxon>Calotrichaceae</taxon>
        <taxon>Calothrix</taxon>
    </lineage>
</organism>
<dbReference type="PANTHER" id="PTHR35690">
    <property type="entry name" value="OS01G0363500 PROTEIN"/>
    <property type="match status" value="1"/>
</dbReference>
<sequence length="207" mass="22386">MSADITSKTTPDFAIALSQAAATYRGEGGKLPNPAVLVDALLAAETAAKQQRLAYNFESLLGKWRLCFATGTRKVRQRGGIVLGKGVYMPKFAAAQISFSATSEQDLGKGEIGNQVKVGPVLLKLTGPAKYLNKKNLLAFDFTQMQINLANLTVYNGKIRSGKVESGDFYSQPIAKLPFFAFFLITEDFIAARGRGGGLALWIREKS</sequence>
<evidence type="ECO:0000313" key="2">
    <source>
        <dbReference type="Proteomes" id="UP000658514"/>
    </source>
</evidence>